<dbReference type="SUPFAM" id="SSF46689">
    <property type="entry name" value="Homeodomain-like"/>
    <property type="match status" value="1"/>
</dbReference>
<feature type="DNA-binding region" description="H-T-H motif" evidence="4">
    <location>
        <begin position="58"/>
        <end position="77"/>
    </location>
</feature>
<keyword evidence="2 4" id="KW-0238">DNA-binding</keyword>
<dbReference type="PROSITE" id="PS50977">
    <property type="entry name" value="HTH_TETR_2"/>
    <property type="match status" value="1"/>
</dbReference>
<evidence type="ECO:0000256" key="3">
    <source>
        <dbReference type="ARBA" id="ARBA00023163"/>
    </source>
</evidence>
<evidence type="ECO:0000256" key="5">
    <source>
        <dbReference type="SAM" id="MobiDB-lite"/>
    </source>
</evidence>
<comment type="caution">
    <text evidence="7">The sequence shown here is derived from an EMBL/GenBank/DDBJ whole genome shotgun (WGS) entry which is preliminary data.</text>
</comment>
<feature type="domain" description="HTH tetR-type" evidence="6">
    <location>
        <begin position="36"/>
        <end position="95"/>
    </location>
</feature>
<dbReference type="PANTHER" id="PTHR30055:SF234">
    <property type="entry name" value="HTH-TYPE TRANSCRIPTIONAL REGULATOR BETI"/>
    <property type="match status" value="1"/>
</dbReference>
<dbReference type="RefSeq" id="WP_071059792.1">
    <property type="nucleotide sequence ID" value="NZ_MAXA01000014.1"/>
</dbReference>
<dbReference type="EMBL" id="MAXA01000014">
    <property type="protein sequence ID" value="OHV45103.1"/>
    <property type="molecule type" value="Genomic_DNA"/>
</dbReference>
<proteinExistence type="predicted"/>
<gene>
    <name evidence="7" type="ORF">BBK14_10140</name>
</gene>
<dbReference type="PRINTS" id="PR00455">
    <property type="entry name" value="HTHTETR"/>
</dbReference>
<feature type="compositionally biased region" description="Basic and acidic residues" evidence="5">
    <location>
        <begin position="20"/>
        <end position="35"/>
    </location>
</feature>
<reference evidence="8" key="1">
    <citation type="submission" date="2016-07" db="EMBL/GenBank/DDBJ databases">
        <title>Frankia sp. NRRL B-16219 Genome sequencing.</title>
        <authorList>
            <person name="Ghodhbane-Gtari F."/>
            <person name="Swanson E."/>
            <person name="Gueddou A."/>
            <person name="Louati M."/>
            <person name="Nouioui I."/>
            <person name="Hezbri K."/>
            <person name="Abebe-Akele F."/>
            <person name="Simpson S."/>
            <person name="Morris K."/>
            <person name="Thomas K."/>
            <person name="Gtari M."/>
            <person name="Tisa L.S."/>
        </authorList>
    </citation>
    <scope>NUCLEOTIDE SEQUENCE [LARGE SCALE GENOMIC DNA]</scope>
    <source>
        <strain evidence="8">NRRL B-16219</strain>
    </source>
</reference>
<organism evidence="7 8">
    <name type="scientific">Parafrankia soli</name>
    <dbReference type="NCBI Taxonomy" id="2599596"/>
    <lineage>
        <taxon>Bacteria</taxon>
        <taxon>Bacillati</taxon>
        <taxon>Actinomycetota</taxon>
        <taxon>Actinomycetes</taxon>
        <taxon>Frankiales</taxon>
        <taxon>Frankiaceae</taxon>
        <taxon>Parafrankia</taxon>
    </lineage>
</organism>
<dbReference type="PANTHER" id="PTHR30055">
    <property type="entry name" value="HTH-TYPE TRANSCRIPTIONAL REGULATOR RUTR"/>
    <property type="match status" value="1"/>
</dbReference>
<dbReference type="InterPro" id="IPR009057">
    <property type="entry name" value="Homeodomain-like_sf"/>
</dbReference>
<dbReference type="InterPro" id="IPR001647">
    <property type="entry name" value="HTH_TetR"/>
</dbReference>
<feature type="region of interest" description="Disordered" evidence="5">
    <location>
        <begin position="1"/>
        <end position="35"/>
    </location>
</feature>
<keyword evidence="3" id="KW-0804">Transcription</keyword>
<evidence type="ECO:0000313" key="7">
    <source>
        <dbReference type="EMBL" id="OHV45103.1"/>
    </source>
</evidence>
<keyword evidence="1" id="KW-0805">Transcription regulation</keyword>
<evidence type="ECO:0000313" key="8">
    <source>
        <dbReference type="Proteomes" id="UP000179769"/>
    </source>
</evidence>
<sequence>MVPESGGAPHATASGQRGDAGTDYRPAERPRRSDAVRNQERLLTAARAVFAELGTNAPLNTIARRAGVGPATLYRNFANREDLIEAVYREDVAGLRRQADELGDRLPPGAALAAWLRQLARHLLARQGVFVLEIEGPPIAPLPRAAPPASPATPLGDAGAGVLARAQRAGSARADITVDDLVAVTAALVSALGPGGGERNSGTPEAQPAAGEKGEISVQHSQDHDTGAYLDRLLSLVANGWQISDRGGHP</sequence>
<dbReference type="GO" id="GO:0000976">
    <property type="term" value="F:transcription cis-regulatory region binding"/>
    <property type="evidence" value="ECO:0007669"/>
    <property type="project" value="TreeGrafter"/>
</dbReference>
<protein>
    <submittedName>
        <fullName evidence="7">TetR family transcriptional regulator</fullName>
    </submittedName>
</protein>
<dbReference type="Proteomes" id="UP000179769">
    <property type="component" value="Unassembled WGS sequence"/>
</dbReference>
<dbReference type="Gene3D" id="1.10.357.10">
    <property type="entry name" value="Tetracycline Repressor, domain 2"/>
    <property type="match status" value="1"/>
</dbReference>
<dbReference type="InterPro" id="IPR049445">
    <property type="entry name" value="TetR_SbtR-like_C"/>
</dbReference>
<name>A0A1S1REI9_9ACTN</name>
<dbReference type="OrthoDB" id="9795011at2"/>
<evidence type="ECO:0000256" key="4">
    <source>
        <dbReference type="PROSITE-ProRule" id="PRU00335"/>
    </source>
</evidence>
<evidence type="ECO:0000256" key="1">
    <source>
        <dbReference type="ARBA" id="ARBA00023015"/>
    </source>
</evidence>
<dbReference type="InterPro" id="IPR050109">
    <property type="entry name" value="HTH-type_TetR-like_transc_reg"/>
</dbReference>
<dbReference type="AlphaFoldDB" id="A0A1S1REI9"/>
<dbReference type="Pfam" id="PF00440">
    <property type="entry name" value="TetR_N"/>
    <property type="match status" value="1"/>
</dbReference>
<evidence type="ECO:0000256" key="2">
    <source>
        <dbReference type="ARBA" id="ARBA00023125"/>
    </source>
</evidence>
<keyword evidence="8" id="KW-1185">Reference proteome</keyword>
<accession>A0A1S1REI9</accession>
<dbReference type="GO" id="GO:0003700">
    <property type="term" value="F:DNA-binding transcription factor activity"/>
    <property type="evidence" value="ECO:0007669"/>
    <property type="project" value="TreeGrafter"/>
</dbReference>
<feature type="region of interest" description="Disordered" evidence="5">
    <location>
        <begin position="192"/>
        <end position="222"/>
    </location>
</feature>
<evidence type="ECO:0000259" key="6">
    <source>
        <dbReference type="PROSITE" id="PS50977"/>
    </source>
</evidence>
<dbReference type="Pfam" id="PF21597">
    <property type="entry name" value="TetR_C_43"/>
    <property type="match status" value="1"/>
</dbReference>